<gene>
    <name evidence="1" type="ORF">QR680_013433</name>
</gene>
<accession>A0AA39I5I0</accession>
<evidence type="ECO:0000313" key="1">
    <source>
        <dbReference type="EMBL" id="KAK0418208.1"/>
    </source>
</evidence>
<organism evidence="1 2">
    <name type="scientific">Steinernema hermaphroditum</name>
    <dbReference type="NCBI Taxonomy" id="289476"/>
    <lineage>
        <taxon>Eukaryota</taxon>
        <taxon>Metazoa</taxon>
        <taxon>Ecdysozoa</taxon>
        <taxon>Nematoda</taxon>
        <taxon>Chromadorea</taxon>
        <taxon>Rhabditida</taxon>
        <taxon>Tylenchina</taxon>
        <taxon>Panagrolaimomorpha</taxon>
        <taxon>Strongyloidoidea</taxon>
        <taxon>Steinernematidae</taxon>
        <taxon>Steinernema</taxon>
    </lineage>
</organism>
<reference evidence="1" key="1">
    <citation type="submission" date="2023-06" db="EMBL/GenBank/DDBJ databases">
        <title>Genomic analysis of the entomopathogenic nematode Steinernema hermaphroditum.</title>
        <authorList>
            <person name="Schwarz E.M."/>
            <person name="Heppert J.K."/>
            <person name="Baniya A."/>
            <person name="Schwartz H.T."/>
            <person name="Tan C.-H."/>
            <person name="Antoshechkin I."/>
            <person name="Sternberg P.W."/>
            <person name="Goodrich-Blair H."/>
            <person name="Dillman A.R."/>
        </authorList>
    </citation>
    <scope>NUCLEOTIDE SEQUENCE</scope>
    <source>
        <strain evidence="1">PS9179</strain>
        <tissue evidence="1">Whole animal</tissue>
    </source>
</reference>
<dbReference type="AlphaFoldDB" id="A0AA39I5I0"/>
<dbReference type="EMBL" id="JAUCMV010000002">
    <property type="protein sequence ID" value="KAK0418208.1"/>
    <property type="molecule type" value="Genomic_DNA"/>
</dbReference>
<keyword evidence="2" id="KW-1185">Reference proteome</keyword>
<dbReference type="SUPFAM" id="SSF69322">
    <property type="entry name" value="Tricorn protease domain 2"/>
    <property type="match status" value="1"/>
</dbReference>
<dbReference type="Proteomes" id="UP001175271">
    <property type="component" value="Unassembled WGS sequence"/>
</dbReference>
<comment type="caution">
    <text evidence="1">The sequence shown here is derived from an EMBL/GenBank/DDBJ whole genome shotgun (WGS) entry which is preliminary data.</text>
</comment>
<sequence length="391" mass="44774">MSEADEDAAEKAPEAEGFYVAPSKFSQVFPLEGNPDADLFFFDQPFHFSVGSEGRFIYTVGTDGRCDPTVPRLVVYDIHRGISTQYRTPQASPNTKLFHFYCIGASRALIISKTRKNATIVHVGAVCHRLKTLRLIRKLDEFTFERQTFWSTARSSGNSVIAFVCCGDTVAIKEYDFHGVVVDYEKNIPRSMLEFMGQPFCTDGKVHVFLSTIITLPTQPSLISVLDGYVGVIDLYSGELRFEKTETEPDKFPIIGGRMPNMVKHIHHNGHVWMIAKAGQKTRIGCFHVKTRKWHSITNWCFAGQAEYHNICMDVARDGKIVALCREHRYNRQYHRMVSAVKWIRVAYTAKIPRSLAMQAFTRLTTYFPHLRRENPLLLHRWMGVPKHFIM</sequence>
<evidence type="ECO:0000313" key="2">
    <source>
        <dbReference type="Proteomes" id="UP001175271"/>
    </source>
</evidence>
<proteinExistence type="predicted"/>
<name>A0AA39I5I0_9BILA</name>
<protein>
    <submittedName>
        <fullName evidence="1">Uncharacterized protein</fullName>
    </submittedName>
</protein>